<evidence type="ECO:0008006" key="3">
    <source>
        <dbReference type="Google" id="ProtNLM"/>
    </source>
</evidence>
<protein>
    <recommendedName>
        <fullName evidence="3">CCHC-type domain-containing protein</fullName>
    </recommendedName>
</protein>
<gene>
    <name evidence="1" type="ORF">Golob_026704</name>
</gene>
<dbReference type="Proteomes" id="UP000593572">
    <property type="component" value="Unassembled WGS sequence"/>
</dbReference>
<evidence type="ECO:0000313" key="2">
    <source>
        <dbReference type="Proteomes" id="UP000593572"/>
    </source>
</evidence>
<reference evidence="1 2" key="1">
    <citation type="journal article" date="2019" name="Genome Biol. Evol.">
        <title>Insights into the evolution of the New World diploid cottons (Gossypium, subgenus Houzingenia) based on genome sequencing.</title>
        <authorList>
            <person name="Grover C.E."/>
            <person name="Arick M.A. 2nd"/>
            <person name="Thrash A."/>
            <person name="Conover J.L."/>
            <person name="Sanders W.S."/>
            <person name="Peterson D.G."/>
            <person name="Frelichowski J.E."/>
            <person name="Scheffler J.A."/>
            <person name="Scheffler B.E."/>
            <person name="Wendel J.F."/>
        </authorList>
    </citation>
    <scope>NUCLEOTIDE SEQUENCE [LARGE SCALE GENOMIC DNA]</scope>
    <source>
        <strain evidence="1">157</strain>
        <tissue evidence="1">Leaf</tissue>
    </source>
</reference>
<evidence type="ECO:0000313" key="1">
    <source>
        <dbReference type="EMBL" id="MBA0556621.1"/>
    </source>
</evidence>
<organism evidence="1 2">
    <name type="scientific">Gossypium lobatum</name>
    <dbReference type="NCBI Taxonomy" id="34289"/>
    <lineage>
        <taxon>Eukaryota</taxon>
        <taxon>Viridiplantae</taxon>
        <taxon>Streptophyta</taxon>
        <taxon>Embryophyta</taxon>
        <taxon>Tracheophyta</taxon>
        <taxon>Spermatophyta</taxon>
        <taxon>Magnoliopsida</taxon>
        <taxon>eudicotyledons</taxon>
        <taxon>Gunneridae</taxon>
        <taxon>Pentapetalae</taxon>
        <taxon>rosids</taxon>
        <taxon>malvids</taxon>
        <taxon>Malvales</taxon>
        <taxon>Malvaceae</taxon>
        <taxon>Malvoideae</taxon>
        <taxon>Gossypium</taxon>
    </lineage>
</organism>
<name>A0A7J8LW01_9ROSI</name>
<feature type="non-terminal residue" evidence="1">
    <location>
        <position position="100"/>
    </location>
</feature>
<accession>A0A7J8LW01</accession>
<comment type="caution">
    <text evidence="1">The sequence shown here is derived from an EMBL/GenBank/DDBJ whole genome shotgun (WGS) entry which is preliminary data.</text>
</comment>
<keyword evidence="2" id="KW-1185">Reference proteome</keyword>
<dbReference type="AlphaFoldDB" id="A0A7J8LW01"/>
<proteinExistence type="predicted"/>
<sequence length="100" mass="11291">MVGKVAKSNFNTDSKVRGRYACMELYINLGKPLLLQALISENTQRIEYESLPIICLSCGRYNHLKETCLQMKEVVAIPIKIDTTTNMALVDSRKVVQEAQ</sequence>
<dbReference type="EMBL" id="JABEZX010000005">
    <property type="protein sequence ID" value="MBA0556621.1"/>
    <property type="molecule type" value="Genomic_DNA"/>
</dbReference>